<dbReference type="Pfam" id="PF05790">
    <property type="entry name" value="C2-set"/>
    <property type="match status" value="1"/>
</dbReference>
<dbReference type="PRINTS" id="PR01870">
    <property type="entry name" value="CD2ANTIGEN"/>
</dbReference>
<feature type="domain" description="Immunoglobulin C2-set" evidence="13">
    <location>
        <begin position="129"/>
        <end position="199"/>
    </location>
</feature>
<dbReference type="GO" id="GO:0005102">
    <property type="term" value="F:signaling receptor binding"/>
    <property type="evidence" value="ECO:0007669"/>
    <property type="project" value="Ensembl"/>
</dbReference>
<keyword evidence="2" id="KW-1003">Cell membrane</keyword>
<feature type="chain" id="PRO_5027843427" evidence="12">
    <location>
        <begin position="23"/>
        <end position="344"/>
    </location>
</feature>
<dbReference type="SUPFAM" id="SSF48726">
    <property type="entry name" value="Immunoglobulin"/>
    <property type="match status" value="2"/>
</dbReference>
<dbReference type="GeneID" id="110291555"/>
<dbReference type="KEGG" id="mcal:110291555"/>
<feature type="transmembrane region" description="Helical" evidence="11">
    <location>
        <begin position="202"/>
        <end position="228"/>
    </location>
</feature>
<dbReference type="GO" id="GO:0005794">
    <property type="term" value="C:Golgi apparatus"/>
    <property type="evidence" value="ECO:0007669"/>
    <property type="project" value="Ensembl"/>
</dbReference>
<evidence type="ECO:0000256" key="10">
    <source>
        <dbReference type="SAM" id="MobiDB-lite"/>
    </source>
</evidence>
<sequence length="344" mass="38640">MKCKFLGSFFLLFSLSGKGVDCRDNEVIWGVLGHGITLNIPNFQMTDDIDEVRWERRGTLVAEFKRKGIPYSRPETYEVLANGSLKIKKPMMRNDSDTYEVMVYGTNGMSTLKKKLDVRILERVSKPVIHWECSNTTVTCEVLQGTDFELKLYQGEKQLNSLPQKNMSYQWTDLRAPFKCEAINRVSKESKTEVVNCSEKGLYLYVTVGAGAGLLLVFSVALLIFCICKRKKRSRRRKDEELEIKTSRTSTVERGPKPHSTPAAAAAQNPVVLQAPPPPGHHLQTPGHRPLPPSHRTREHQQKKRPPPSGTQIHQQKGPPLPRPRVQPKPPCGSGEGVSLPPPN</sequence>
<evidence type="ECO:0000313" key="15">
    <source>
        <dbReference type="RefSeq" id="XP_021014426.1"/>
    </source>
</evidence>
<evidence type="ECO:0000256" key="11">
    <source>
        <dbReference type="SAM" id="Phobius"/>
    </source>
</evidence>
<evidence type="ECO:0000259" key="13">
    <source>
        <dbReference type="Pfam" id="PF05790"/>
    </source>
</evidence>
<evidence type="ECO:0000256" key="12">
    <source>
        <dbReference type="SAM" id="SignalP"/>
    </source>
</evidence>
<evidence type="ECO:0000313" key="14">
    <source>
        <dbReference type="Proteomes" id="UP000515126"/>
    </source>
</evidence>
<feature type="region of interest" description="Disordered" evidence="10">
    <location>
        <begin position="237"/>
        <end position="344"/>
    </location>
</feature>
<dbReference type="GO" id="GO:0005654">
    <property type="term" value="C:nucleoplasm"/>
    <property type="evidence" value="ECO:0007669"/>
    <property type="project" value="Ensembl"/>
</dbReference>
<dbReference type="GO" id="GO:0009898">
    <property type="term" value="C:cytoplasmic side of plasma membrane"/>
    <property type="evidence" value="ECO:0007669"/>
    <property type="project" value="Ensembl"/>
</dbReference>
<dbReference type="RefSeq" id="XP_021014426.1">
    <property type="nucleotide sequence ID" value="XM_021158767.1"/>
</dbReference>
<dbReference type="CTD" id="914"/>
<dbReference type="GO" id="GO:0030101">
    <property type="term" value="P:natural killer cell activation"/>
    <property type="evidence" value="ECO:0007669"/>
    <property type="project" value="Ensembl"/>
</dbReference>
<dbReference type="GO" id="GO:0009897">
    <property type="term" value="C:external side of plasma membrane"/>
    <property type="evidence" value="ECO:0007669"/>
    <property type="project" value="Ensembl"/>
</dbReference>
<feature type="compositionally biased region" description="Basic and acidic residues" evidence="10">
    <location>
        <begin position="237"/>
        <end position="246"/>
    </location>
</feature>
<name>A0A6P5PB53_MUSCR</name>
<proteinExistence type="predicted"/>
<accession>A0A6P5PB53</accession>
<keyword evidence="3 11" id="KW-0812">Transmembrane</keyword>
<dbReference type="Proteomes" id="UP000515126">
    <property type="component" value="Chromosome 3"/>
</dbReference>
<dbReference type="InterPro" id="IPR013783">
    <property type="entry name" value="Ig-like_fold"/>
</dbReference>
<evidence type="ECO:0000256" key="7">
    <source>
        <dbReference type="ARBA" id="ARBA00023157"/>
    </source>
</evidence>
<keyword evidence="5 11" id="KW-1133">Transmembrane helix</keyword>
<feature type="compositionally biased region" description="Pro residues" evidence="10">
    <location>
        <begin position="319"/>
        <end position="331"/>
    </location>
</feature>
<evidence type="ECO:0000256" key="2">
    <source>
        <dbReference type="ARBA" id="ARBA00022475"/>
    </source>
</evidence>
<dbReference type="GO" id="GO:0032757">
    <property type="term" value="P:positive regulation of interleukin-8 production"/>
    <property type="evidence" value="ECO:0007669"/>
    <property type="project" value="Ensembl"/>
</dbReference>
<dbReference type="GO" id="GO:0042802">
    <property type="term" value="F:identical protein binding"/>
    <property type="evidence" value="ECO:0007669"/>
    <property type="project" value="Ensembl"/>
</dbReference>
<comment type="subcellular location">
    <subcellularLocation>
        <location evidence="1">Cell membrane</location>
        <topology evidence="1">Single-pass type I membrane protein</topology>
    </subcellularLocation>
</comment>
<dbReference type="GO" id="GO:0005911">
    <property type="term" value="C:cell-cell junction"/>
    <property type="evidence" value="ECO:0007669"/>
    <property type="project" value="Ensembl"/>
</dbReference>
<feature type="signal peptide" evidence="12">
    <location>
        <begin position="1"/>
        <end position="22"/>
    </location>
</feature>
<dbReference type="AlphaFoldDB" id="A0A6P5PB53"/>
<keyword evidence="7" id="KW-1015">Disulfide bond</keyword>
<dbReference type="GO" id="GO:0005576">
    <property type="term" value="C:extracellular region"/>
    <property type="evidence" value="ECO:0007669"/>
    <property type="project" value="Ensembl"/>
</dbReference>
<keyword evidence="4" id="KW-0677">Repeat</keyword>
<dbReference type="GO" id="GO:0032760">
    <property type="term" value="P:positive regulation of tumor necrosis factor production"/>
    <property type="evidence" value="ECO:0007669"/>
    <property type="project" value="Ensembl"/>
</dbReference>
<evidence type="ECO:0000256" key="4">
    <source>
        <dbReference type="ARBA" id="ARBA00022737"/>
    </source>
</evidence>
<dbReference type="InterPro" id="IPR008424">
    <property type="entry name" value="Ig_C2-set"/>
</dbReference>
<protein>
    <submittedName>
        <fullName evidence="15">T-cell surface antigen CD2</fullName>
    </submittedName>
</protein>
<dbReference type="GO" id="GO:0042267">
    <property type="term" value="P:natural killer cell mediated cytotoxicity"/>
    <property type="evidence" value="ECO:0007669"/>
    <property type="project" value="Ensembl"/>
</dbReference>
<keyword evidence="8" id="KW-0325">Glycoprotein</keyword>
<keyword evidence="6 11" id="KW-0472">Membrane</keyword>
<feature type="compositionally biased region" description="Basic residues" evidence="10">
    <location>
        <begin position="295"/>
        <end position="306"/>
    </location>
</feature>
<dbReference type="InterPro" id="IPR015632">
    <property type="entry name" value="CD2"/>
</dbReference>
<evidence type="ECO:0000256" key="9">
    <source>
        <dbReference type="ARBA" id="ARBA00023319"/>
    </source>
</evidence>
<evidence type="ECO:0000256" key="1">
    <source>
        <dbReference type="ARBA" id="ARBA00004251"/>
    </source>
</evidence>
<gene>
    <name evidence="15" type="primary">Cd2</name>
</gene>
<keyword evidence="9" id="KW-0393">Immunoglobulin domain</keyword>
<dbReference type="GO" id="GO:0034113">
    <property type="term" value="P:heterotypic cell-cell adhesion"/>
    <property type="evidence" value="ECO:0007669"/>
    <property type="project" value="Ensembl"/>
</dbReference>
<evidence type="ECO:0000256" key="5">
    <source>
        <dbReference type="ARBA" id="ARBA00022989"/>
    </source>
</evidence>
<dbReference type="GO" id="GO:0032729">
    <property type="term" value="P:positive regulation of type II interferon production"/>
    <property type="evidence" value="ECO:0007669"/>
    <property type="project" value="Ensembl"/>
</dbReference>
<reference evidence="15" key="1">
    <citation type="submission" date="2025-08" db="UniProtKB">
        <authorList>
            <consortium name="RefSeq"/>
        </authorList>
    </citation>
    <scope>IDENTIFICATION</scope>
</reference>
<dbReference type="InterPro" id="IPR036179">
    <property type="entry name" value="Ig-like_dom_sf"/>
</dbReference>
<keyword evidence="14" id="KW-1185">Reference proteome</keyword>
<evidence type="ECO:0000256" key="3">
    <source>
        <dbReference type="ARBA" id="ARBA00022692"/>
    </source>
</evidence>
<organism evidence="14 15">
    <name type="scientific">Mus caroli</name>
    <name type="common">Ryukyu mouse</name>
    <name type="synonym">Ricefield mouse</name>
    <dbReference type="NCBI Taxonomy" id="10089"/>
    <lineage>
        <taxon>Eukaryota</taxon>
        <taxon>Metazoa</taxon>
        <taxon>Chordata</taxon>
        <taxon>Craniata</taxon>
        <taxon>Vertebrata</taxon>
        <taxon>Euteleostomi</taxon>
        <taxon>Mammalia</taxon>
        <taxon>Eutheria</taxon>
        <taxon>Euarchontoglires</taxon>
        <taxon>Glires</taxon>
        <taxon>Rodentia</taxon>
        <taxon>Myomorpha</taxon>
        <taxon>Muroidea</taxon>
        <taxon>Muridae</taxon>
        <taxon>Murinae</taxon>
        <taxon>Mus</taxon>
        <taxon>Mus</taxon>
    </lineage>
</organism>
<evidence type="ECO:0000256" key="6">
    <source>
        <dbReference type="ARBA" id="ARBA00023136"/>
    </source>
</evidence>
<dbReference type="Gene3D" id="2.60.40.10">
    <property type="entry name" value="Immunoglobulins"/>
    <property type="match status" value="2"/>
</dbReference>
<keyword evidence="12" id="KW-0732">Signal</keyword>
<evidence type="ECO:0000256" key="8">
    <source>
        <dbReference type="ARBA" id="ARBA00023180"/>
    </source>
</evidence>